<keyword evidence="2 5" id="KW-0689">Ribosomal protein</keyword>
<accession>A0A086A4R7</accession>
<evidence type="ECO:0000256" key="3">
    <source>
        <dbReference type="ARBA" id="ARBA00023274"/>
    </source>
</evidence>
<dbReference type="InterPro" id="IPR002136">
    <property type="entry name" value="Ribosomal_uL4"/>
</dbReference>
<dbReference type="Pfam" id="PF00573">
    <property type="entry name" value="Ribosomal_L4"/>
    <property type="match status" value="1"/>
</dbReference>
<sequence>MELVVLNTSGKETGKKVTLDETVFGIEPNKHAVYLEVKQYLAAQRQGTHKSKERSEITASTKKLKKQKGSGSARYGDIKSPTFRGGGRVFGPKPRDYRFKLNKALKRLAKKSVLSQKMRDNSIRIVEGLSIAAPKTKDFITILNALALNDKKSLFILPDTNKNVYLSSRNLPKTKVMKFNEISSYDLINAGEIVFLEGAVEKFQENLKK</sequence>
<comment type="function">
    <text evidence="5">One of the primary rRNA binding proteins, this protein initially binds near the 5'-end of the 23S rRNA. It is important during the early stages of 50S assembly. It makes multiple contacts with different domains of the 23S rRNA in the assembled 50S subunit and ribosome.</text>
</comment>
<dbReference type="EMBL" id="JPRH01000006">
    <property type="protein sequence ID" value="KFF11681.1"/>
    <property type="molecule type" value="Genomic_DNA"/>
</dbReference>
<dbReference type="RefSeq" id="WP_034713027.1">
    <property type="nucleotide sequence ID" value="NZ_JAODPJ010000007.1"/>
</dbReference>
<dbReference type="Gene3D" id="3.40.1370.10">
    <property type="match status" value="1"/>
</dbReference>
<dbReference type="OrthoDB" id="9803201at2"/>
<keyword evidence="5" id="KW-0694">RNA-binding</keyword>
<evidence type="ECO:0000256" key="2">
    <source>
        <dbReference type="ARBA" id="ARBA00022980"/>
    </source>
</evidence>
<dbReference type="GO" id="GO:0005840">
    <property type="term" value="C:ribosome"/>
    <property type="evidence" value="ECO:0007669"/>
    <property type="project" value="UniProtKB-KW"/>
</dbReference>
<dbReference type="eggNOG" id="COG0088">
    <property type="taxonomic scope" value="Bacteria"/>
</dbReference>
<comment type="function">
    <text evidence="5">Forms part of the polypeptide exit tunnel.</text>
</comment>
<evidence type="ECO:0000256" key="6">
    <source>
        <dbReference type="SAM" id="MobiDB-lite"/>
    </source>
</evidence>
<dbReference type="Proteomes" id="UP000028705">
    <property type="component" value="Unassembled WGS sequence"/>
</dbReference>
<keyword evidence="5" id="KW-0699">rRNA-binding</keyword>
<evidence type="ECO:0000256" key="5">
    <source>
        <dbReference type="HAMAP-Rule" id="MF_01328"/>
    </source>
</evidence>
<feature type="region of interest" description="Disordered" evidence="6">
    <location>
        <begin position="45"/>
        <end position="91"/>
    </location>
</feature>
<dbReference type="GO" id="GO:0006412">
    <property type="term" value="P:translation"/>
    <property type="evidence" value="ECO:0007669"/>
    <property type="project" value="UniProtKB-UniRule"/>
</dbReference>
<dbReference type="HAMAP" id="MF_01328_B">
    <property type="entry name" value="Ribosomal_uL4_B"/>
    <property type="match status" value="1"/>
</dbReference>
<dbReference type="AlphaFoldDB" id="A0A086A4R7"/>
<keyword evidence="8" id="KW-1185">Reference proteome</keyword>
<proteinExistence type="inferred from homology"/>
<organism evidence="7 8">
    <name type="scientific">Chryseobacterium soli</name>
    <dbReference type="NCBI Taxonomy" id="445961"/>
    <lineage>
        <taxon>Bacteria</taxon>
        <taxon>Pseudomonadati</taxon>
        <taxon>Bacteroidota</taxon>
        <taxon>Flavobacteriia</taxon>
        <taxon>Flavobacteriales</taxon>
        <taxon>Weeksellaceae</taxon>
        <taxon>Chryseobacterium group</taxon>
        <taxon>Chryseobacterium</taxon>
    </lineage>
</organism>
<comment type="caution">
    <text evidence="7">The sequence shown here is derived from an EMBL/GenBank/DDBJ whole genome shotgun (WGS) entry which is preliminary data.</text>
</comment>
<comment type="similarity">
    <text evidence="1 5">Belongs to the universal ribosomal protein uL4 family.</text>
</comment>
<evidence type="ECO:0000313" key="7">
    <source>
        <dbReference type="EMBL" id="KFF11681.1"/>
    </source>
</evidence>
<keyword evidence="3 5" id="KW-0687">Ribonucleoprotein</keyword>
<dbReference type="STRING" id="445961.IW15_15855"/>
<dbReference type="PANTHER" id="PTHR10746:SF6">
    <property type="entry name" value="LARGE RIBOSOMAL SUBUNIT PROTEIN UL4M"/>
    <property type="match status" value="1"/>
</dbReference>
<dbReference type="GO" id="GO:0003735">
    <property type="term" value="F:structural constituent of ribosome"/>
    <property type="evidence" value="ECO:0007669"/>
    <property type="project" value="InterPro"/>
</dbReference>
<evidence type="ECO:0000313" key="8">
    <source>
        <dbReference type="Proteomes" id="UP000028705"/>
    </source>
</evidence>
<reference evidence="7 8" key="1">
    <citation type="submission" date="2014-07" db="EMBL/GenBank/DDBJ databases">
        <title>Genome of Chryseobacterium soli DSM 19298.</title>
        <authorList>
            <person name="Stropko S.J."/>
            <person name="Pipes S.E."/>
            <person name="Newman J."/>
        </authorList>
    </citation>
    <scope>NUCLEOTIDE SEQUENCE [LARGE SCALE GENOMIC DNA]</scope>
    <source>
        <strain evidence="7 8">DSM 19298</strain>
    </source>
</reference>
<dbReference type="SUPFAM" id="SSF52166">
    <property type="entry name" value="Ribosomal protein L4"/>
    <property type="match status" value="1"/>
</dbReference>
<gene>
    <name evidence="5" type="primary">rplD</name>
    <name evidence="7" type="ORF">IW15_15855</name>
</gene>
<evidence type="ECO:0000256" key="4">
    <source>
        <dbReference type="ARBA" id="ARBA00035244"/>
    </source>
</evidence>
<evidence type="ECO:0000256" key="1">
    <source>
        <dbReference type="ARBA" id="ARBA00010528"/>
    </source>
</evidence>
<dbReference type="GO" id="GO:1990904">
    <property type="term" value="C:ribonucleoprotein complex"/>
    <property type="evidence" value="ECO:0007669"/>
    <property type="project" value="UniProtKB-KW"/>
</dbReference>
<dbReference type="GO" id="GO:0019843">
    <property type="term" value="F:rRNA binding"/>
    <property type="evidence" value="ECO:0007669"/>
    <property type="project" value="UniProtKB-UniRule"/>
</dbReference>
<comment type="subunit">
    <text evidence="5">Part of the 50S ribosomal subunit.</text>
</comment>
<dbReference type="InterPro" id="IPR013005">
    <property type="entry name" value="Ribosomal_uL4-like"/>
</dbReference>
<name>A0A086A4R7_9FLAO</name>
<dbReference type="NCBIfam" id="TIGR03953">
    <property type="entry name" value="rplD_bact"/>
    <property type="match status" value="1"/>
</dbReference>
<protein>
    <recommendedName>
        <fullName evidence="4 5">Large ribosomal subunit protein uL4</fullName>
    </recommendedName>
</protein>
<dbReference type="InterPro" id="IPR023574">
    <property type="entry name" value="Ribosomal_uL4_dom_sf"/>
</dbReference>
<dbReference type="PANTHER" id="PTHR10746">
    <property type="entry name" value="50S RIBOSOMAL PROTEIN L4"/>
    <property type="match status" value="1"/>
</dbReference>